<dbReference type="InterPro" id="IPR015424">
    <property type="entry name" value="PyrdxlP-dep_Trfase"/>
</dbReference>
<dbReference type="PANTHER" id="PTHR10578">
    <property type="entry name" value="S -2-HYDROXY-ACID OXIDASE-RELATED"/>
    <property type="match status" value="1"/>
</dbReference>
<dbReference type="CDD" id="cd00609">
    <property type="entry name" value="AAT_like"/>
    <property type="match status" value="1"/>
</dbReference>
<dbReference type="CDD" id="cd02809">
    <property type="entry name" value="alpha_hydroxyacid_oxid_FMN"/>
    <property type="match status" value="1"/>
</dbReference>
<reference evidence="7" key="1">
    <citation type="journal article" date="2014" name="Int. J. Syst. Evol. Microbiol.">
        <title>Complete genome sequence of Corynebacterium casei LMG S-19264T (=DSM 44701T), isolated from a smear-ripened cheese.</title>
        <authorList>
            <consortium name="US DOE Joint Genome Institute (JGI-PGF)"/>
            <person name="Walter F."/>
            <person name="Albersmeier A."/>
            <person name="Kalinowski J."/>
            <person name="Ruckert C."/>
        </authorList>
    </citation>
    <scope>NUCLEOTIDE SEQUENCE</scope>
    <source>
        <strain evidence="7">JCM 3086</strain>
    </source>
</reference>
<evidence type="ECO:0000256" key="1">
    <source>
        <dbReference type="ARBA" id="ARBA00001917"/>
    </source>
</evidence>
<dbReference type="PANTHER" id="PTHR10578:SF107">
    <property type="entry name" value="2-HYDROXYACID OXIDASE 1"/>
    <property type="match status" value="1"/>
</dbReference>
<dbReference type="GO" id="GO:0030170">
    <property type="term" value="F:pyridoxal phosphate binding"/>
    <property type="evidence" value="ECO:0007669"/>
    <property type="project" value="InterPro"/>
</dbReference>
<comment type="caution">
    <text evidence="7">The sequence shown here is derived from an EMBL/GenBank/DDBJ whole genome shotgun (WGS) entry which is preliminary data.</text>
</comment>
<dbReference type="Gene3D" id="3.20.20.70">
    <property type="entry name" value="Aldolase class I"/>
    <property type="match status" value="1"/>
</dbReference>
<dbReference type="InterPro" id="IPR012133">
    <property type="entry name" value="Alpha-hydoxy_acid_DH_FMN"/>
</dbReference>
<dbReference type="SUPFAM" id="SSF53383">
    <property type="entry name" value="PLP-dependent transferases"/>
    <property type="match status" value="1"/>
</dbReference>
<name>A0A917KFG8_9ACTN</name>
<comment type="similarity">
    <text evidence="5">Belongs to the FMN-dependent alpha-hydroxy acid dehydrogenase family.</text>
</comment>
<dbReference type="InterPro" id="IPR015421">
    <property type="entry name" value="PyrdxlP-dep_Trfase_major"/>
</dbReference>
<protein>
    <recommendedName>
        <fullName evidence="6">FMN hydroxy acid dehydrogenase domain-containing protein</fullName>
    </recommendedName>
</protein>
<evidence type="ECO:0000259" key="6">
    <source>
        <dbReference type="PROSITE" id="PS51349"/>
    </source>
</evidence>
<dbReference type="RefSeq" id="WP_189310606.1">
    <property type="nucleotide sequence ID" value="NZ_BMQA01000004.1"/>
</dbReference>
<evidence type="ECO:0000313" key="8">
    <source>
        <dbReference type="Proteomes" id="UP000657574"/>
    </source>
</evidence>
<evidence type="ECO:0000256" key="4">
    <source>
        <dbReference type="ARBA" id="ARBA00023002"/>
    </source>
</evidence>
<dbReference type="Gene3D" id="3.90.1150.10">
    <property type="entry name" value="Aspartate Aminotransferase, domain 1"/>
    <property type="match status" value="1"/>
</dbReference>
<proteinExistence type="inferred from homology"/>
<dbReference type="Pfam" id="PF01070">
    <property type="entry name" value="FMN_dh"/>
    <property type="match status" value="1"/>
</dbReference>
<gene>
    <name evidence="7" type="ORF">GCM10010121_018830</name>
</gene>
<dbReference type="Proteomes" id="UP000657574">
    <property type="component" value="Unassembled WGS sequence"/>
</dbReference>
<feature type="domain" description="FMN hydroxy acid dehydrogenase" evidence="6">
    <location>
        <begin position="6"/>
        <end position="359"/>
    </location>
</feature>
<dbReference type="InterPro" id="IPR013785">
    <property type="entry name" value="Aldolase_TIM"/>
</dbReference>
<evidence type="ECO:0000256" key="5">
    <source>
        <dbReference type="ARBA" id="ARBA00024042"/>
    </source>
</evidence>
<dbReference type="FunFam" id="3.20.20.70:FF:000029">
    <property type="entry name" value="L-lactate dehydrogenase"/>
    <property type="match status" value="1"/>
</dbReference>
<evidence type="ECO:0000256" key="2">
    <source>
        <dbReference type="ARBA" id="ARBA00022630"/>
    </source>
</evidence>
<dbReference type="Gene3D" id="3.40.640.10">
    <property type="entry name" value="Type I PLP-dependent aspartate aminotransferase-like (Major domain)"/>
    <property type="match status" value="1"/>
</dbReference>
<organism evidence="7 8">
    <name type="scientific">Streptomyces brasiliensis</name>
    <dbReference type="NCBI Taxonomy" id="1954"/>
    <lineage>
        <taxon>Bacteria</taxon>
        <taxon>Bacillati</taxon>
        <taxon>Actinomycetota</taxon>
        <taxon>Actinomycetes</taxon>
        <taxon>Kitasatosporales</taxon>
        <taxon>Streptomycetaceae</taxon>
        <taxon>Streptomyces</taxon>
    </lineage>
</organism>
<accession>A0A917KFG8</accession>
<dbReference type="InterPro" id="IPR015422">
    <property type="entry name" value="PyrdxlP-dep_Trfase_small"/>
</dbReference>
<comment type="cofactor">
    <cofactor evidence="1">
        <name>FMN</name>
        <dbReference type="ChEBI" id="CHEBI:58210"/>
    </cofactor>
</comment>
<keyword evidence="2" id="KW-0285">Flavoprotein</keyword>
<dbReference type="PROSITE" id="PS00557">
    <property type="entry name" value="FMN_HYDROXY_ACID_DH_1"/>
    <property type="match status" value="1"/>
</dbReference>
<dbReference type="InterPro" id="IPR004839">
    <property type="entry name" value="Aminotransferase_I/II_large"/>
</dbReference>
<dbReference type="InterPro" id="IPR037396">
    <property type="entry name" value="FMN_HAD"/>
</dbReference>
<dbReference type="AlphaFoldDB" id="A0A917KFG8"/>
<evidence type="ECO:0000256" key="3">
    <source>
        <dbReference type="ARBA" id="ARBA00022643"/>
    </source>
</evidence>
<dbReference type="GO" id="GO:0016614">
    <property type="term" value="F:oxidoreductase activity, acting on CH-OH group of donors"/>
    <property type="evidence" value="ECO:0007669"/>
    <property type="project" value="UniProtKB-ARBA"/>
</dbReference>
<dbReference type="GO" id="GO:0010181">
    <property type="term" value="F:FMN binding"/>
    <property type="evidence" value="ECO:0007669"/>
    <property type="project" value="InterPro"/>
</dbReference>
<keyword evidence="8" id="KW-1185">Reference proteome</keyword>
<reference evidence="7" key="2">
    <citation type="submission" date="2020-09" db="EMBL/GenBank/DDBJ databases">
        <authorList>
            <person name="Sun Q."/>
            <person name="Ohkuma M."/>
        </authorList>
    </citation>
    <scope>NUCLEOTIDE SEQUENCE</scope>
    <source>
        <strain evidence="7">JCM 3086</strain>
    </source>
</reference>
<dbReference type="EMBL" id="BMQA01000004">
    <property type="protein sequence ID" value="GGJ08721.1"/>
    <property type="molecule type" value="Genomic_DNA"/>
</dbReference>
<sequence>MNDGDNGAGGPLTLADYAELARRRLDPAVWDFVTGGAGDERTLADNTAAFDRVRLRPRVLSAVTRPALNTRILGRTWAAPLGVAPVAYHTLAHSDGEAATAAAAGAAGVPLVVSTFAGRAFHDIAAAGPAPLWLQLYCFRDRGVTRGLIERAADAGFEALVLTVDAPRLGRRLRDERNGFRLPPGIAPANLAGTGFSAPGEHAREAFDPALDWTVVEWLRTVSPLPVLLKGILTAADARLATESEVDGIIVSNHGGRQLDGAAATLDVLPEIAAQVAGRCPVLLDGGVRRGGDVLAALALGADAVLLGRPVLHGLAAAGRDGVADVLGIVTEELAEAMTLAGCPSVADAGPELVSGSAVPVVETGGRSAATERSHPHVSGLLKEELHGSVSDPVLDTMNFLNEITHRYPDAISFAPGRPYDGFFDSEQLFTHIRRYMDHLAAAGRSPAQVRDALFQYGPTSGMIRDLVADSLRLDEGIDVPAESVVVTVGCQEAMLLALRALIAGPDDALLVSSPCYVGITGAARLLDIEATAVEEGADGFRCTALEAAIRTERARGRRPRAFYVIPDHSNPSGSVMPVDERHELLKLAAREDLLILEDSPYRLVSPGRQLPTLKSLDRDRRVVQLGSFAKTLLPGARVGYAVADQLVTDPSGATCLLADELSRIKSMVTVNTSALSQAVIGGMLLAGEGGVTKHNADTARHYGEAMQATLRALDASVTEAEREELGVSWNRPSGGFFLTVTVPFPADNAALARSAEEFGVIWTPMSYFYPQGGGERTLRLSVSYLSHADIHEGTARLARFIRAAASH</sequence>
<dbReference type="PROSITE" id="PS51349">
    <property type="entry name" value="FMN_HYDROXY_ACID_DH_2"/>
    <property type="match status" value="1"/>
</dbReference>
<dbReference type="Pfam" id="PF00155">
    <property type="entry name" value="Aminotran_1_2"/>
    <property type="match status" value="1"/>
</dbReference>
<dbReference type="InterPro" id="IPR000262">
    <property type="entry name" value="FMN-dep_DH"/>
</dbReference>
<dbReference type="SUPFAM" id="SSF51395">
    <property type="entry name" value="FMN-linked oxidoreductases"/>
    <property type="match status" value="1"/>
</dbReference>
<keyword evidence="3" id="KW-0288">FMN</keyword>
<keyword evidence="4" id="KW-0560">Oxidoreductase</keyword>
<dbReference type="InterPro" id="IPR008259">
    <property type="entry name" value="FMN_hydac_DH_AS"/>
</dbReference>
<evidence type="ECO:0000313" key="7">
    <source>
        <dbReference type="EMBL" id="GGJ08721.1"/>
    </source>
</evidence>